<evidence type="ECO:0000256" key="5">
    <source>
        <dbReference type="ARBA" id="ARBA00022679"/>
    </source>
</evidence>
<organism evidence="12 13">
    <name type="scientific">Tigriopus californicus</name>
    <name type="common">Marine copepod</name>
    <dbReference type="NCBI Taxonomy" id="6832"/>
    <lineage>
        <taxon>Eukaryota</taxon>
        <taxon>Metazoa</taxon>
        <taxon>Ecdysozoa</taxon>
        <taxon>Arthropoda</taxon>
        <taxon>Crustacea</taxon>
        <taxon>Multicrustacea</taxon>
        <taxon>Hexanauplia</taxon>
        <taxon>Copepoda</taxon>
        <taxon>Harpacticoida</taxon>
        <taxon>Harpacticidae</taxon>
        <taxon>Tigriopus</taxon>
    </lineage>
</organism>
<evidence type="ECO:0000256" key="4">
    <source>
        <dbReference type="ARBA" id="ARBA00022676"/>
    </source>
</evidence>
<dbReference type="Proteomes" id="UP000318571">
    <property type="component" value="Chromosome 3"/>
</dbReference>
<dbReference type="EMBL" id="VCGU01000007">
    <property type="protein sequence ID" value="TRY73809.1"/>
    <property type="molecule type" value="Genomic_DNA"/>
</dbReference>
<reference evidence="12 13" key="1">
    <citation type="journal article" date="2018" name="Nat. Ecol. Evol.">
        <title>Genomic signatures of mitonuclear coevolution across populations of Tigriopus californicus.</title>
        <authorList>
            <person name="Barreto F.S."/>
            <person name="Watson E.T."/>
            <person name="Lima T.G."/>
            <person name="Willett C.S."/>
            <person name="Edmands S."/>
            <person name="Li W."/>
            <person name="Burton R.S."/>
        </authorList>
    </citation>
    <scope>NUCLEOTIDE SEQUENCE [LARGE SCALE GENOMIC DNA]</scope>
    <source>
        <strain evidence="12 13">San Diego</strain>
    </source>
</reference>
<evidence type="ECO:0000256" key="7">
    <source>
        <dbReference type="ARBA" id="ARBA00022824"/>
    </source>
</evidence>
<dbReference type="OrthoDB" id="10066429at2759"/>
<evidence type="ECO:0000313" key="12">
    <source>
        <dbReference type="EMBL" id="TRY73809.1"/>
    </source>
</evidence>
<feature type="transmembrane region" description="Helical" evidence="11">
    <location>
        <begin position="299"/>
        <end position="329"/>
    </location>
</feature>
<keyword evidence="5" id="KW-0808">Transferase</keyword>
<name>A0A553P814_TIGCA</name>
<keyword evidence="7 11" id="KW-0256">Endoplasmic reticulum</keyword>
<keyword evidence="3" id="KW-0337">GPI-anchor biosynthesis</keyword>
<dbReference type="AlphaFoldDB" id="A0A553P814"/>
<dbReference type="EC" id="2.4.1.-" evidence="11"/>
<evidence type="ECO:0000313" key="13">
    <source>
        <dbReference type="Proteomes" id="UP000318571"/>
    </source>
</evidence>
<dbReference type="PANTHER" id="PTHR22760">
    <property type="entry name" value="GLYCOSYLTRANSFERASE"/>
    <property type="match status" value="1"/>
</dbReference>
<evidence type="ECO:0000256" key="2">
    <source>
        <dbReference type="ARBA" id="ARBA00004687"/>
    </source>
</evidence>
<keyword evidence="8 11" id="KW-1133">Transmembrane helix</keyword>
<dbReference type="GO" id="GO:0006506">
    <property type="term" value="P:GPI anchor biosynthetic process"/>
    <property type="evidence" value="ECO:0007669"/>
    <property type="project" value="UniProtKB-KW"/>
</dbReference>
<keyword evidence="9 11" id="KW-0472">Membrane</keyword>
<accession>A0A553P814</accession>
<dbReference type="InterPro" id="IPR005599">
    <property type="entry name" value="GPI_mannosylTrfase"/>
</dbReference>
<evidence type="ECO:0000256" key="10">
    <source>
        <dbReference type="ARBA" id="ARBA00038466"/>
    </source>
</evidence>
<dbReference type="GO" id="GO:0000026">
    <property type="term" value="F:alpha-1,2-mannosyltransferase activity"/>
    <property type="evidence" value="ECO:0007669"/>
    <property type="project" value="TreeGrafter"/>
</dbReference>
<feature type="transmembrane region" description="Helical" evidence="11">
    <location>
        <begin position="350"/>
        <end position="371"/>
    </location>
</feature>
<protein>
    <recommendedName>
        <fullName evidence="11">Mannosyltransferase</fullName>
        <ecNumber evidence="11">2.4.1.-</ecNumber>
    </recommendedName>
</protein>
<comment type="subcellular location">
    <subcellularLocation>
        <location evidence="1 11">Endoplasmic reticulum membrane</location>
        <topology evidence="1 11">Multi-pass membrane protein</topology>
    </subcellularLocation>
</comment>
<sequence>MVNLGWIPGTGLLRQAWDATRLAGAIIEKRREKAVVLARQAQPIQTFKGAKATARVKELFYAGQYEAVARLFLPHALVNTAITTRDLYFKIWDLYWIFAGLRVLLALCPQIGYVHPDEFFQTVEVVTGDVFHTHVERSWEFNVTNPIRSMVIPTVLFGSPLQLLKGLNAVVHYYTGWRVISVYWTLVLPRLITVALSFGVDYAVYQICLLHKHSYNKCLTTLASSYVMLVFGSRTFSNTLEMIFVSMLLYMVVHCMKRTAETVYLQSLVQEAYDKADSVTEKVKLNRKKKIIPEHDFKYFWPISVLCIVGFFNRPTFVCFAVAPLFYWFQRGVATDSYFTPFQIFNFRMASLVPGAALTGCLFVLFDSLYYGELTWHKLWWLTMSWSDWKCTPLQFILYNVVPGNLDQHGTHPHYLHTLINIPLLFGPLGVISLISAAYFFCEMLCNEWRKKPGVRTAYALTTFTFMVSLGSLSLIPHQEPRFLIPLILPLVIMNAHKLRWRLGGWRPLLGLWYLFNVLMVIFYGFIHQGGVLPTISFIANQKFQSGTQEANFVFSHTYMPPQFLLLQPKSYSPHSRIIRDDDVRIRFHDLAGASMEVLSEKLITLGSRSDFLSKQRAIENFVVLPSHLIRQLMVKSQDRLRFEPIFKVSPHLSTESPPSFDGFFNKLGDVRAGPMEIGSELITTLTHMTLSMYRVTLSNGLHKVELLAEAAELI</sequence>
<comment type="pathway">
    <text evidence="2">Glycolipid biosynthesis; glycosylphosphatidylinositol-anchor biosynthesis.</text>
</comment>
<dbReference type="STRING" id="6832.A0A553P814"/>
<keyword evidence="4 11" id="KW-0328">Glycosyltransferase</keyword>
<evidence type="ECO:0000256" key="8">
    <source>
        <dbReference type="ARBA" id="ARBA00022989"/>
    </source>
</evidence>
<evidence type="ECO:0000256" key="9">
    <source>
        <dbReference type="ARBA" id="ARBA00023136"/>
    </source>
</evidence>
<feature type="transmembrane region" description="Helical" evidence="11">
    <location>
        <begin position="482"/>
        <end position="497"/>
    </location>
</feature>
<evidence type="ECO:0000256" key="11">
    <source>
        <dbReference type="RuleBase" id="RU363075"/>
    </source>
</evidence>
<evidence type="ECO:0000256" key="1">
    <source>
        <dbReference type="ARBA" id="ARBA00004477"/>
    </source>
</evidence>
<feature type="transmembrane region" description="Helical" evidence="11">
    <location>
        <begin position="509"/>
        <end position="527"/>
    </location>
</feature>
<dbReference type="Pfam" id="PF03901">
    <property type="entry name" value="Glyco_transf_22"/>
    <property type="match status" value="1"/>
</dbReference>
<proteinExistence type="inferred from homology"/>
<evidence type="ECO:0000256" key="6">
    <source>
        <dbReference type="ARBA" id="ARBA00022692"/>
    </source>
</evidence>
<keyword evidence="13" id="KW-1185">Reference proteome</keyword>
<gene>
    <name evidence="12" type="ORF">TCAL_02577</name>
</gene>
<evidence type="ECO:0000256" key="3">
    <source>
        <dbReference type="ARBA" id="ARBA00022502"/>
    </source>
</evidence>
<dbReference type="GO" id="GO:0005789">
    <property type="term" value="C:endoplasmic reticulum membrane"/>
    <property type="evidence" value="ECO:0007669"/>
    <property type="project" value="UniProtKB-SubCell"/>
</dbReference>
<feature type="transmembrane region" description="Helical" evidence="11">
    <location>
        <begin position="458"/>
        <end position="476"/>
    </location>
</feature>
<comment type="caution">
    <text evidence="12">The sequence shown here is derived from an EMBL/GenBank/DDBJ whole genome shotgun (WGS) entry which is preliminary data.</text>
</comment>
<feature type="transmembrane region" description="Helical" evidence="11">
    <location>
        <begin position="425"/>
        <end position="446"/>
    </location>
</feature>
<keyword evidence="6 11" id="KW-0812">Transmembrane</keyword>
<comment type="similarity">
    <text evidence="10">Belongs to the glycosyltransferase 22 family. PIGZ subfamily.</text>
</comment>
<dbReference type="OMA" id="YRICRLY"/>
<dbReference type="PANTHER" id="PTHR22760:SF3">
    <property type="entry name" value="GPI MANNOSYLTRANSFERASE 4"/>
    <property type="match status" value="1"/>
</dbReference>